<evidence type="ECO:0000313" key="14">
    <source>
        <dbReference type="EMBL" id="BBA94296.1"/>
    </source>
</evidence>
<reference evidence="14" key="1">
    <citation type="journal article" date="2021" name="New Phytol.">
        <title>Divergence in red light responses associated with thermal reversion of PHYTOCHROME B between high- and low-latitude species.</title>
        <authorList>
            <person name="Ikeda H."/>
            <person name="Suzuki T."/>
            <person name="Oka Y."/>
            <person name="Gustafsson A.L.S."/>
            <person name="Brochmann C."/>
            <person name="Mochizuki N."/>
            <person name="Nagatani A."/>
        </authorList>
    </citation>
    <scope>NUCLEOTIDE SEQUENCE</scope>
    <source>
        <strain evidence="13">Bov1</strain>
        <strain evidence="14">Bov2</strain>
        <strain evidence="15">Tod1</strain>
    </source>
</reference>
<protein>
    <submittedName>
        <fullName evidence="14">Phytochrome B</fullName>
    </submittedName>
</protein>
<dbReference type="InterPro" id="IPR005467">
    <property type="entry name" value="His_kinase_dom"/>
</dbReference>
<keyword evidence="4 8" id="KW-0157">Chromophore</keyword>
<dbReference type="SUPFAM" id="SSF55785">
    <property type="entry name" value="PYP-like sensor domain (PAS domain)"/>
    <property type="match status" value="3"/>
</dbReference>
<dbReference type="GO" id="GO:0006355">
    <property type="term" value="P:regulation of DNA-templated transcription"/>
    <property type="evidence" value="ECO:0007669"/>
    <property type="project" value="InterPro"/>
</dbReference>
<comment type="PTM">
    <text evidence="8">Contains one covalently linked phytochromobilin chromophore.</text>
</comment>
<dbReference type="InterPro" id="IPR044767">
    <property type="entry name" value="Phy_HATPase-like"/>
</dbReference>
<dbReference type="InterPro" id="IPR035965">
    <property type="entry name" value="PAS-like_dom_sf"/>
</dbReference>
<dbReference type="InterPro" id="IPR016132">
    <property type="entry name" value="Phyto_chromo_attachment"/>
</dbReference>
<evidence type="ECO:0000256" key="6">
    <source>
        <dbReference type="ARBA" id="ARBA00023163"/>
    </source>
</evidence>
<dbReference type="InterPro" id="IPR003018">
    <property type="entry name" value="GAF"/>
</dbReference>
<dbReference type="Gene3D" id="3.30.450.270">
    <property type="match status" value="1"/>
</dbReference>
<dbReference type="Pfam" id="PF02518">
    <property type="entry name" value="HATPase_c"/>
    <property type="match status" value="1"/>
</dbReference>
<feature type="region of interest" description="Disordered" evidence="9">
    <location>
        <begin position="1"/>
        <end position="63"/>
    </location>
</feature>
<evidence type="ECO:0000256" key="1">
    <source>
        <dbReference type="ARBA" id="ARBA00008235"/>
    </source>
</evidence>
<dbReference type="PROSITE" id="PS50109">
    <property type="entry name" value="HIS_KIN"/>
    <property type="match status" value="1"/>
</dbReference>
<dbReference type="FunFam" id="3.30.450.20:FF:000039">
    <property type="entry name" value="Phytochrome"/>
    <property type="match status" value="1"/>
</dbReference>
<comment type="similarity">
    <text evidence="1">Belongs to the phytochrome family.</text>
</comment>
<dbReference type="PROSITE" id="PS50112">
    <property type="entry name" value="PAS"/>
    <property type="match status" value="2"/>
</dbReference>
<dbReference type="SUPFAM" id="SSF55874">
    <property type="entry name" value="ATPase domain of HSP90 chaperone/DNA topoisomerase II/histidine kinase"/>
    <property type="match status" value="1"/>
</dbReference>
<dbReference type="GO" id="GO:0042803">
    <property type="term" value="F:protein homodimerization activity"/>
    <property type="evidence" value="ECO:0007669"/>
    <property type="project" value="InterPro"/>
</dbReference>
<dbReference type="InterPro" id="IPR036890">
    <property type="entry name" value="HATPase_C_sf"/>
</dbReference>
<dbReference type="FunFam" id="3.30.450.20:FF:000034">
    <property type="entry name" value="Phytochrome"/>
    <property type="match status" value="1"/>
</dbReference>
<feature type="domain" description="PAS" evidence="12">
    <location>
        <begin position="661"/>
        <end position="732"/>
    </location>
</feature>
<feature type="compositionally biased region" description="Polar residues" evidence="9">
    <location>
        <begin position="41"/>
        <end position="63"/>
    </location>
</feature>
<dbReference type="FunFam" id="3.30.450.270:FF:000001">
    <property type="entry name" value="Phytochrome"/>
    <property type="match status" value="1"/>
</dbReference>
<organism evidence="14">
    <name type="scientific">Cardamine bellidifolia</name>
    <name type="common">Alpine bitter-cress</name>
    <dbReference type="NCBI Taxonomy" id="109591"/>
    <lineage>
        <taxon>Eukaryota</taxon>
        <taxon>Viridiplantae</taxon>
        <taxon>Streptophyta</taxon>
        <taxon>Embryophyta</taxon>
        <taxon>Tracheophyta</taxon>
        <taxon>Spermatophyta</taxon>
        <taxon>Magnoliopsida</taxon>
        <taxon>eudicotyledons</taxon>
        <taxon>Gunneridae</taxon>
        <taxon>Pentapetalae</taxon>
        <taxon>rosids</taxon>
        <taxon>malvids</taxon>
        <taxon>Brassicales</taxon>
        <taxon>Brassicaceae</taxon>
        <taxon>Cardamineae</taxon>
        <taxon>Cardamine</taxon>
    </lineage>
</organism>
<dbReference type="NCBIfam" id="TIGR00229">
    <property type="entry name" value="sensory_box"/>
    <property type="match status" value="1"/>
</dbReference>
<evidence type="ECO:0000259" key="12">
    <source>
        <dbReference type="PROSITE" id="PS50112"/>
    </source>
</evidence>
<proteinExistence type="inferred from homology"/>
<evidence type="ECO:0000256" key="4">
    <source>
        <dbReference type="ARBA" id="ARBA00022991"/>
    </source>
</evidence>
<gene>
    <name evidence="14" type="primary">PHYB</name>
</gene>
<dbReference type="GO" id="GO:0000155">
    <property type="term" value="F:phosphorelay sensor kinase activity"/>
    <property type="evidence" value="ECO:0007669"/>
    <property type="project" value="InterPro"/>
</dbReference>
<feature type="domain" description="Histidine kinase" evidence="11">
    <location>
        <begin position="943"/>
        <end position="1172"/>
    </location>
</feature>
<dbReference type="GO" id="GO:0017006">
    <property type="term" value="P:protein-tetrapyrrole linkage"/>
    <property type="evidence" value="ECO:0007669"/>
    <property type="project" value="InterPro"/>
</dbReference>
<dbReference type="Gene3D" id="3.30.450.20">
    <property type="entry name" value="PAS domain"/>
    <property type="match status" value="3"/>
</dbReference>
<keyword evidence="3" id="KW-0716">Sensory transduction</keyword>
<dbReference type="PROSITE" id="PS00245">
    <property type="entry name" value="PHYTOCHROME_1"/>
    <property type="match status" value="1"/>
</dbReference>
<feature type="domain" description="Phytochrome chromophore attachment site" evidence="10">
    <location>
        <begin position="261"/>
        <end position="432"/>
    </location>
</feature>
<keyword evidence="6" id="KW-0804">Transcription</keyword>
<dbReference type="InterPro" id="IPR003594">
    <property type="entry name" value="HATPase_dom"/>
</dbReference>
<dbReference type="InterPro" id="IPR013654">
    <property type="entry name" value="PAS_2"/>
</dbReference>
<dbReference type="CDD" id="cd16932">
    <property type="entry name" value="HATPase_Phy-like"/>
    <property type="match status" value="1"/>
</dbReference>
<dbReference type="Pfam" id="PF00989">
    <property type="entry name" value="PAS"/>
    <property type="match status" value="2"/>
</dbReference>
<sequence length="1194" mass="131422">MVSGGGGGSGSARGGGGGEEASSSHRVDNILHTTHPRREQAQSSGTKSLRPQQNQPQSHTVSMSKAIQQYTVDARLHAVFEQSGGSGKSFDYSQSLKTTTYSSSVPEQQITAYLSRIQRGGFIQPFGCMIAVDESTFRIIGYSENAREMLGLMPQSVPSLEKPEILAMGTDVRSLFAPSSSILLERAFVARDITLLNPVWIHSKNTGKPFYAILHRIDVGVVIDLEPARTEDPALSIAGAVQSQKLAVRAISRLQSLPGGDIKLLCDTVVESVRDLTGYDRVMVYKFHEDEHGEVVAESKRDDLEPYIGLHYPATDIPQASRFLFKQNRVRMIVDCHATPVLLVQDDRLSQSMCLVGSTLRAPHGCHSQYMANMGSIASLAMAVIINGNEEDGSNAGGGRNSMKLWGLVVCHHTSSRCIPFPLRYACEFLMQAFGLQLNMELQLALQMSEKRVLRMQTLLCDMLLRDSPAGIVTQSPSIMDLVKCDGAAFLYHGKYYPLGVAPSEAQIKDIVDWLLANHADSTGLSTDSLGDAGYPGAAALGDAVCGMAVAYITKRDFLFWFRSHTAKEIKWGGAKHHPEDKDDGQRMHPRSSFQAFLEVVKCRSQPWETAEMDAIHSLQLILRDSFKESEAAMNSKAVDGAVQPCRDMSGEQGIDELGAVAREMVRLIETATVPIFAVDAGGCINGWNAKIAELTGLSVEEAMGKSLVSDLIYKENEETVNKLLSRALRGDEDKNVEVKLKTFSPELQGKAVFMIVNACSSKDYLNNIVGVCFVGQDVTGQKIVMDKFINIQGDYKAIVHSPNPLIPPIFAADENTICLEWNAALEKLTGVSRGEVIGKMLVGEVFGNCCRLKGPDALTRFMIVLHNAIGGQETDKFPFPFFDRNGKFVQALLTANKRVSLDGKVIGAFCFLQIPSPELQQALAVQRRQDTECFTKAKELAYICQVIKSPLSGLRFANSLLEATNLNEDQKQFLETSVSCEKQISRIVGDMDLESIEDGSFELVRAEFFLGSIINAIVSQAMFLLRERGLQLIRDIPEEIKSTAVYGDQTRIQQLLAEFLLSIIRYAPSQEWVEIHLSQVSKQTADGLRAIRTEFRYISILLTVIIMACPGEGLPPELVRDMFHSSRWTSPEGLGLSVCRKILKLMNGEVQYIRESERSYFLIILELPVPLKLPSSTANASGSGSDMMLMMPY</sequence>
<evidence type="ECO:0000256" key="7">
    <source>
        <dbReference type="ARBA" id="ARBA00023170"/>
    </source>
</evidence>
<evidence type="ECO:0000259" key="11">
    <source>
        <dbReference type="PROSITE" id="PS50109"/>
    </source>
</evidence>
<dbReference type="GO" id="GO:0009584">
    <property type="term" value="P:detection of visible light"/>
    <property type="evidence" value="ECO:0007669"/>
    <property type="project" value="InterPro"/>
</dbReference>
<evidence type="ECO:0000256" key="9">
    <source>
        <dbReference type="SAM" id="MobiDB-lite"/>
    </source>
</evidence>
<dbReference type="InterPro" id="IPR000014">
    <property type="entry name" value="PAS"/>
</dbReference>
<dbReference type="GO" id="GO:0009585">
    <property type="term" value="P:red, far-red light phototransduction"/>
    <property type="evidence" value="ECO:0007669"/>
    <property type="project" value="InterPro"/>
</dbReference>
<dbReference type="PRINTS" id="PR01033">
    <property type="entry name" value="PHYTOCHROME"/>
</dbReference>
<dbReference type="SMART" id="SM00387">
    <property type="entry name" value="HATPase_c"/>
    <property type="match status" value="1"/>
</dbReference>
<keyword evidence="7" id="KW-0675">Receptor</keyword>
<feature type="domain" description="PAS" evidence="12">
    <location>
        <begin position="795"/>
        <end position="847"/>
    </location>
</feature>
<dbReference type="InterPro" id="IPR043150">
    <property type="entry name" value="Phytochrome_PHY_sf"/>
</dbReference>
<evidence type="ECO:0000259" key="10">
    <source>
        <dbReference type="PROSITE" id="PS50046"/>
    </source>
</evidence>
<dbReference type="PANTHER" id="PTHR47876:SF3">
    <property type="entry name" value="PHYTOCHROME 1"/>
    <property type="match status" value="1"/>
</dbReference>
<dbReference type="Pfam" id="PF00512">
    <property type="entry name" value="HisKA"/>
    <property type="match status" value="1"/>
</dbReference>
<dbReference type="SMART" id="SM00388">
    <property type="entry name" value="HisKA"/>
    <property type="match status" value="1"/>
</dbReference>
<dbReference type="InterPro" id="IPR013767">
    <property type="entry name" value="PAS_fold"/>
</dbReference>
<dbReference type="FunFam" id="3.30.450.40:FF:000006">
    <property type="entry name" value="Phytochrome"/>
    <property type="match status" value="1"/>
</dbReference>
<dbReference type="PROSITE" id="PS50046">
    <property type="entry name" value="PHYTOCHROME_2"/>
    <property type="match status" value="1"/>
</dbReference>
<dbReference type="InterPro" id="IPR003661">
    <property type="entry name" value="HisK_dim/P_dom"/>
</dbReference>
<dbReference type="Pfam" id="PF01590">
    <property type="entry name" value="GAF"/>
    <property type="match status" value="1"/>
</dbReference>
<dbReference type="Gene3D" id="3.30.565.10">
    <property type="entry name" value="Histidine kinase-like ATPase, C-terminal domain"/>
    <property type="match status" value="1"/>
</dbReference>
<evidence type="ECO:0000256" key="5">
    <source>
        <dbReference type="ARBA" id="ARBA00023015"/>
    </source>
</evidence>
<evidence type="ECO:0000256" key="3">
    <source>
        <dbReference type="ARBA" id="ARBA00022606"/>
    </source>
</evidence>
<dbReference type="InterPro" id="IPR001294">
    <property type="entry name" value="Phytochrome"/>
</dbReference>
<evidence type="ECO:0000256" key="8">
    <source>
        <dbReference type="PIRSR" id="PIRSR000084-50"/>
    </source>
</evidence>
<dbReference type="Pfam" id="PF08446">
    <property type="entry name" value="PAS_2"/>
    <property type="match status" value="1"/>
</dbReference>
<dbReference type="Gene3D" id="3.30.450.40">
    <property type="match status" value="1"/>
</dbReference>
<dbReference type="InterPro" id="IPR029016">
    <property type="entry name" value="GAF-like_dom_sf"/>
</dbReference>
<dbReference type="GO" id="GO:0009881">
    <property type="term" value="F:photoreceptor activity"/>
    <property type="evidence" value="ECO:0007669"/>
    <property type="project" value="UniProtKB-KW"/>
</dbReference>
<dbReference type="PIRSF" id="PIRSF000084">
    <property type="entry name" value="Phytochrome"/>
    <property type="match status" value="1"/>
</dbReference>
<dbReference type="Pfam" id="PF00360">
    <property type="entry name" value="PHY"/>
    <property type="match status" value="1"/>
</dbReference>
<evidence type="ECO:0000256" key="2">
    <source>
        <dbReference type="ARBA" id="ARBA00022543"/>
    </source>
</evidence>
<dbReference type="AlphaFoldDB" id="A0A830Q9T8"/>
<feature type="binding site" description="covalent" evidence="8">
    <location>
        <position position="366"/>
    </location>
    <ligand>
        <name>phytochromobilin</name>
        <dbReference type="ChEBI" id="CHEBI:189064"/>
    </ligand>
</feature>
<dbReference type="EMBL" id="LC080715">
    <property type="protein sequence ID" value="BBA94305.1"/>
    <property type="molecule type" value="Genomic_DNA"/>
</dbReference>
<feature type="compositionally biased region" description="Gly residues" evidence="9">
    <location>
        <begin position="1"/>
        <end position="19"/>
    </location>
</feature>
<name>A0A830Q9T8_CARBL</name>
<dbReference type="InterPro" id="IPR012129">
    <property type="entry name" value="Phytochrome_A-E"/>
</dbReference>
<keyword evidence="5" id="KW-0805">Transcription regulation</keyword>
<dbReference type="CDD" id="cd00082">
    <property type="entry name" value="HisKA"/>
    <property type="match status" value="1"/>
</dbReference>
<dbReference type="InterPro" id="IPR013515">
    <property type="entry name" value="Phytochrome_cen-reg"/>
</dbReference>
<dbReference type="SUPFAM" id="SSF55781">
    <property type="entry name" value="GAF domain-like"/>
    <property type="match status" value="2"/>
</dbReference>
<dbReference type="EMBL" id="LC080705">
    <property type="protein sequence ID" value="BBA94295.1"/>
    <property type="molecule type" value="Genomic_DNA"/>
</dbReference>
<dbReference type="SMART" id="SM00091">
    <property type="entry name" value="PAS"/>
    <property type="match status" value="2"/>
</dbReference>
<evidence type="ECO:0000313" key="15">
    <source>
        <dbReference type="EMBL" id="BBA94305.1"/>
    </source>
</evidence>
<evidence type="ECO:0000313" key="13">
    <source>
        <dbReference type="EMBL" id="BBA94295.1"/>
    </source>
</evidence>
<dbReference type="InterPro" id="IPR013516">
    <property type="entry name" value="Phyto_chromo_BS"/>
</dbReference>
<dbReference type="CDD" id="cd00130">
    <property type="entry name" value="PAS"/>
    <property type="match status" value="2"/>
</dbReference>
<keyword evidence="2" id="KW-0600">Photoreceptor protein</keyword>
<dbReference type="PANTHER" id="PTHR47876">
    <property type="entry name" value="OS08G0260000 PROTEIN"/>
    <property type="match status" value="1"/>
</dbReference>
<accession>A0A830Q9T8</accession>
<dbReference type="EMBL" id="LC080706">
    <property type="protein sequence ID" value="BBA94296.1"/>
    <property type="molecule type" value="Genomic_DNA"/>
</dbReference>
<dbReference type="SMART" id="SM00065">
    <property type="entry name" value="GAF"/>
    <property type="match status" value="1"/>
</dbReference>